<dbReference type="Gene3D" id="3.40.50.1400">
    <property type="match status" value="2"/>
</dbReference>
<evidence type="ECO:0000313" key="1">
    <source>
        <dbReference type="EMBL" id="ACV67462.1"/>
    </source>
</evidence>
<dbReference type="SUPFAM" id="SSF53800">
    <property type="entry name" value="Chelatase"/>
    <property type="match status" value="1"/>
</dbReference>
<evidence type="ECO:0000313" key="2">
    <source>
        <dbReference type="Proteomes" id="UP000001052"/>
    </source>
</evidence>
<dbReference type="RefSeq" id="WP_015750621.1">
    <property type="nucleotide sequence ID" value="NC_013223.1"/>
</dbReference>
<dbReference type="KEGG" id="drt:Dret_0160"/>
<dbReference type="Pfam" id="PF06180">
    <property type="entry name" value="CbiK"/>
    <property type="match status" value="1"/>
</dbReference>
<dbReference type="GO" id="GO:0016852">
    <property type="term" value="F:sirohydrochlorin cobaltochelatase activity"/>
    <property type="evidence" value="ECO:0007669"/>
    <property type="project" value="InterPro"/>
</dbReference>
<gene>
    <name evidence="1" type="ordered locus">Dret_0160</name>
</gene>
<dbReference type="InterPro" id="IPR010388">
    <property type="entry name" value="Anaerobic_Co-chelatase"/>
</dbReference>
<name>C8WZI7_DESRD</name>
<sequence>MTASIAIVCTTFGTASQRGLETLRTYQEAVQDRFPQADIHWAFLSKRMRSLRRNAGGSVDSLPAVLTRLSQEATTRIIVHPLQVIPGKEYGTIRQTVRALAHLPEKPDCHVTAPLLWEPASVARLGEALLAEDGAPGLENQLVYMAHGSPEPGHALYVALAHWLAWRQPRILLGSMEYWPTLDDLLQRLDPGTPQLRLIPLLTLIGTHAQRDLAGEEPTSWRSRLTAAGFAPQAELRGLLEKPAVTRLWLERLAEVVTNG</sequence>
<dbReference type="AlphaFoldDB" id="C8WZI7"/>
<dbReference type="EMBL" id="CP001734">
    <property type="protein sequence ID" value="ACV67462.1"/>
    <property type="molecule type" value="Genomic_DNA"/>
</dbReference>
<reference evidence="2" key="1">
    <citation type="submission" date="2009-09" db="EMBL/GenBank/DDBJ databases">
        <title>The complete chromosome of Desulfohalobium retbaense DSM 5692.</title>
        <authorList>
            <consortium name="US DOE Joint Genome Institute (JGI-PGF)"/>
            <person name="Lucas S."/>
            <person name="Copeland A."/>
            <person name="Lapidus A."/>
            <person name="Glavina del Rio T."/>
            <person name="Dalin E."/>
            <person name="Tice H."/>
            <person name="Bruce D."/>
            <person name="Goodwin L."/>
            <person name="Pitluck S."/>
            <person name="Kyrpides N."/>
            <person name="Mavromatis K."/>
            <person name="Ivanova N."/>
            <person name="Mikhailova N."/>
            <person name="Munk A.C."/>
            <person name="Brettin T."/>
            <person name="Detter J.C."/>
            <person name="Han C."/>
            <person name="Tapia R."/>
            <person name="Larimer F."/>
            <person name="Land M."/>
            <person name="Hauser L."/>
            <person name="Markowitz V."/>
            <person name="Cheng J.-F."/>
            <person name="Hugenholtz P."/>
            <person name="Woyke T."/>
            <person name="Wu D."/>
            <person name="Spring S."/>
            <person name="Klenk H.-P."/>
            <person name="Eisen J.A."/>
        </authorList>
    </citation>
    <scope>NUCLEOTIDE SEQUENCE [LARGE SCALE GENOMIC DNA]</scope>
    <source>
        <strain evidence="2">DSM 5692</strain>
    </source>
</reference>
<keyword evidence="2" id="KW-1185">Reference proteome</keyword>
<reference evidence="1 2" key="2">
    <citation type="journal article" date="2010" name="Stand. Genomic Sci.">
        <title>Complete genome sequence of Desulfohalobium retbaense type strain (HR(100)).</title>
        <authorList>
            <person name="Spring S."/>
            <person name="Nolan M."/>
            <person name="Lapidus A."/>
            <person name="Glavina Del Rio T."/>
            <person name="Copeland A."/>
            <person name="Tice H."/>
            <person name="Cheng J.F."/>
            <person name="Lucas S."/>
            <person name="Land M."/>
            <person name="Chen F."/>
            <person name="Bruce D."/>
            <person name="Goodwin L."/>
            <person name="Pitluck S."/>
            <person name="Ivanova N."/>
            <person name="Mavromatis K."/>
            <person name="Mikhailova N."/>
            <person name="Pati A."/>
            <person name="Chen A."/>
            <person name="Palaniappan K."/>
            <person name="Hauser L."/>
            <person name="Chang Y.J."/>
            <person name="Jeffries C.D."/>
            <person name="Munk C."/>
            <person name="Kiss H."/>
            <person name="Chain P."/>
            <person name="Han C."/>
            <person name="Brettin T."/>
            <person name="Detter J.C."/>
            <person name="Schuler E."/>
            <person name="Goker M."/>
            <person name="Rohde M."/>
            <person name="Bristow J."/>
            <person name="Eisen J.A."/>
            <person name="Markowitz V."/>
            <person name="Hugenholtz P."/>
            <person name="Kyrpides N.C."/>
            <person name="Klenk H.P."/>
        </authorList>
    </citation>
    <scope>NUCLEOTIDE SEQUENCE [LARGE SCALE GENOMIC DNA]</scope>
    <source>
        <strain evidence="1 2">DSM 5692</strain>
    </source>
</reference>
<organism evidence="1 2">
    <name type="scientific">Desulfohalobium retbaense (strain ATCC 49708 / DSM 5692 / JCM 16813 / HR100)</name>
    <dbReference type="NCBI Taxonomy" id="485915"/>
    <lineage>
        <taxon>Bacteria</taxon>
        <taxon>Pseudomonadati</taxon>
        <taxon>Thermodesulfobacteriota</taxon>
        <taxon>Desulfovibrionia</taxon>
        <taxon>Desulfovibrionales</taxon>
        <taxon>Desulfohalobiaceae</taxon>
        <taxon>Desulfohalobium</taxon>
    </lineage>
</organism>
<dbReference type="HOGENOM" id="CLU_036584_1_1_7"/>
<dbReference type="eggNOG" id="COG4822">
    <property type="taxonomic scope" value="Bacteria"/>
</dbReference>
<proteinExistence type="predicted"/>
<dbReference type="STRING" id="485915.Dret_0160"/>
<protein>
    <submittedName>
        <fullName evidence="1">Anaerobic cobalt chelatase</fullName>
    </submittedName>
</protein>
<accession>C8WZI7</accession>
<dbReference type="GO" id="GO:0019251">
    <property type="term" value="P:anaerobic cobalamin biosynthetic process"/>
    <property type="evidence" value="ECO:0007669"/>
    <property type="project" value="InterPro"/>
</dbReference>
<dbReference type="Proteomes" id="UP000001052">
    <property type="component" value="Chromosome"/>
</dbReference>